<name>A0A382GJJ7_9ZZZZ</name>
<gene>
    <name evidence="3" type="ORF">METZ01_LOCUS228180</name>
</gene>
<keyword evidence="1" id="KW-0812">Transmembrane</keyword>
<organism evidence="3">
    <name type="scientific">marine metagenome</name>
    <dbReference type="NCBI Taxonomy" id="408172"/>
    <lineage>
        <taxon>unclassified sequences</taxon>
        <taxon>metagenomes</taxon>
        <taxon>ecological metagenomes</taxon>
    </lineage>
</organism>
<dbReference type="EMBL" id="UINC01055909">
    <property type="protein sequence ID" value="SVB75326.1"/>
    <property type="molecule type" value="Genomic_DNA"/>
</dbReference>
<accession>A0A382GJJ7</accession>
<evidence type="ECO:0000313" key="3">
    <source>
        <dbReference type="EMBL" id="SVB75326.1"/>
    </source>
</evidence>
<protein>
    <recommendedName>
        <fullName evidence="2">Peptidase S9 prolyl oligopeptidase catalytic domain-containing protein</fullName>
    </recommendedName>
</protein>
<dbReference type="InterPro" id="IPR029058">
    <property type="entry name" value="AB_hydrolase_fold"/>
</dbReference>
<keyword evidence="1" id="KW-1133">Transmembrane helix</keyword>
<feature type="transmembrane region" description="Helical" evidence="1">
    <location>
        <begin position="6"/>
        <end position="25"/>
    </location>
</feature>
<reference evidence="3" key="1">
    <citation type="submission" date="2018-05" db="EMBL/GenBank/DDBJ databases">
        <authorList>
            <person name="Lanie J.A."/>
            <person name="Ng W.-L."/>
            <person name="Kazmierczak K.M."/>
            <person name="Andrzejewski T.M."/>
            <person name="Davidsen T.M."/>
            <person name="Wayne K.J."/>
            <person name="Tettelin H."/>
            <person name="Glass J.I."/>
            <person name="Rusch D."/>
            <person name="Podicherti R."/>
            <person name="Tsui H.-C.T."/>
            <person name="Winkler M.E."/>
        </authorList>
    </citation>
    <scope>NUCLEOTIDE SEQUENCE</scope>
</reference>
<dbReference type="AlphaFoldDB" id="A0A382GJJ7"/>
<dbReference type="SUPFAM" id="SSF53474">
    <property type="entry name" value="alpha/beta-Hydrolases"/>
    <property type="match status" value="1"/>
</dbReference>
<dbReference type="GO" id="GO:0008236">
    <property type="term" value="F:serine-type peptidase activity"/>
    <property type="evidence" value="ECO:0007669"/>
    <property type="project" value="InterPro"/>
</dbReference>
<dbReference type="PANTHER" id="PTHR12277">
    <property type="entry name" value="ALPHA/BETA HYDROLASE DOMAIN-CONTAINING PROTEIN"/>
    <property type="match status" value="1"/>
</dbReference>
<dbReference type="PANTHER" id="PTHR12277:SF81">
    <property type="entry name" value="PROTEIN ABHD13"/>
    <property type="match status" value="1"/>
</dbReference>
<evidence type="ECO:0000256" key="1">
    <source>
        <dbReference type="SAM" id="Phobius"/>
    </source>
</evidence>
<proteinExistence type="predicted"/>
<sequence length="270" mass="31328">MNFFTTSILTLVFFYILLLIVVFFFQRNLLYHPSVDNYLKDQVVREPAEIEKVKITTKDKIDLIGWFYNQDLEKFKTILFFHGNAGSLENRTYKLNHFKDLNVNFLIIAWRGFSGNKGKPNEIGLYEDAKAAIRWLSTKGIKEKNIILYGESLGTGVAVEVAQNKNYAGVILESPFTSMTNVGKKHYPFLPVRFLLKDKFESYKKITNISVPILIIHGKVDKIVPYDMGKKMYELANEPKFFYSQEYGDHMVEYDEKLLSALKKFIQGLN</sequence>
<dbReference type="Gene3D" id="3.40.50.1820">
    <property type="entry name" value="alpha/beta hydrolase"/>
    <property type="match status" value="1"/>
</dbReference>
<dbReference type="GO" id="GO:0006508">
    <property type="term" value="P:proteolysis"/>
    <property type="evidence" value="ECO:0007669"/>
    <property type="project" value="InterPro"/>
</dbReference>
<dbReference type="InterPro" id="IPR001375">
    <property type="entry name" value="Peptidase_S9_cat"/>
</dbReference>
<feature type="domain" description="Peptidase S9 prolyl oligopeptidase catalytic" evidence="2">
    <location>
        <begin position="126"/>
        <end position="234"/>
    </location>
</feature>
<keyword evidence="1" id="KW-0472">Membrane</keyword>
<evidence type="ECO:0000259" key="2">
    <source>
        <dbReference type="Pfam" id="PF00326"/>
    </source>
</evidence>
<dbReference type="Pfam" id="PF00326">
    <property type="entry name" value="Peptidase_S9"/>
    <property type="match status" value="1"/>
</dbReference>